<evidence type="ECO:0000256" key="10">
    <source>
        <dbReference type="ARBA" id="ARBA00044041"/>
    </source>
</evidence>
<sequence>MRVLVIKTTSLGDVIHTLPAITDAARAVPGIRFDWVVEEGFAEIPAWHPAVDRVIPVAVRRWRKNLWQALSSGEWRDFKRKISDVEYDLVIDAQGLLKSALLSRYARGMVVGLDKESAREPLASRFYGQKVEVPWGQHAVERTRQLFAQALGYSVPEGLGEYGLAPPSAAEHATDSAPYVVFLHGTTWVTKHWPERYWQELARQVTDLGLQVKLPWGSLPEQTRAQHIAQGLEAVQVLPRLPLAGIAEVLAGAKACVAVDTGLGHLAAALDVPTLSLFGPTNPGFTGAYGHAQQHLASDFACAPCLRKTCNYQPTPMDAQQFDLASEQPLCFTRLAPDHVLAQLEILMSVTRAD</sequence>
<name>A0ABX9XMG8_9PSED</name>
<evidence type="ECO:0000256" key="1">
    <source>
        <dbReference type="ARBA" id="ARBA00004515"/>
    </source>
</evidence>
<evidence type="ECO:0000256" key="2">
    <source>
        <dbReference type="ARBA" id="ARBA00004713"/>
    </source>
</evidence>
<comment type="similarity">
    <text evidence="9">Belongs to the glycosyltransferase 9 family.</text>
</comment>
<dbReference type="Pfam" id="PF01075">
    <property type="entry name" value="Glyco_transf_9"/>
    <property type="match status" value="1"/>
</dbReference>
<protein>
    <recommendedName>
        <fullName evidence="11">Lipopolysaccharide heptosyltransferase 1</fullName>
        <ecNumber evidence="10">2.4.99.23</ecNumber>
    </recommendedName>
    <alternativeName>
        <fullName evidence="12">ADP-heptose:lipopolysaccharide heptosyltransferase I</fullName>
    </alternativeName>
</protein>
<dbReference type="PANTHER" id="PTHR30160">
    <property type="entry name" value="TETRAACYLDISACCHARIDE 4'-KINASE-RELATED"/>
    <property type="match status" value="1"/>
</dbReference>
<comment type="catalytic activity">
    <reaction evidence="13">
        <text>an alpha-Kdo-(2-&gt;4)-alpha-Kdo-(2-&gt;6)-lipid A + ADP-L-glycero-beta-D-manno-heptose = an L-alpha-D-Hep-(1-&gt;5)-[alpha-Kdo-(2-&gt;4)]-alpha-Kdo-(2-&gt;6)-lipid A + ADP + H(+)</text>
        <dbReference type="Rhea" id="RHEA:74067"/>
        <dbReference type="ChEBI" id="CHEBI:15378"/>
        <dbReference type="ChEBI" id="CHEBI:61506"/>
        <dbReference type="ChEBI" id="CHEBI:176431"/>
        <dbReference type="ChEBI" id="CHEBI:193068"/>
        <dbReference type="ChEBI" id="CHEBI:456216"/>
        <dbReference type="EC" id="2.4.99.23"/>
    </reaction>
</comment>
<dbReference type="EC" id="2.4.99.23" evidence="10"/>
<evidence type="ECO:0000256" key="12">
    <source>
        <dbReference type="ARBA" id="ARBA00044330"/>
    </source>
</evidence>
<dbReference type="RefSeq" id="WP_123887586.1">
    <property type="nucleotide sequence ID" value="NZ_RKKU01000001.1"/>
</dbReference>
<keyword evidence="6" id="KW-0808">Transferase</keyword>
<organism evidence="14 15">
    <name type="scientific">Pseudomonas neustonica</name>
    <dbReference type="NCBI Taxonomy" id="2487346"/>
    <lineage>
        <taxon>Bacteria</taxon>
        <taxon>Pseudomonadati</taxon>
        <taxon>Pseudomonadota</taxon>
        <taxon>Gammaproteobacteria</taxon>
        <taxon>Pseudomonadales</taxon>
        <taxon>Pseudomonadaceae</taxon>
        <taxon>Pseudomonas</taxon>
    </lineage>
</organism>
<keyword evidence="5" id="KW-0328">Glycosyltransferase</keyword>
<dbReference type="SUPFAM" id="SSF53756">
    <property type="entry name" value="UDP-Glycosyltransferase/glycogen phosphorylase"/>
    <property type="match status" value="1"/>
</dbReference>
<keyword evidence="7" id="KW-0448">Lipopolysaccharide biosynthesis</keyword>
<evidence type="ECO:0000256" key="5">
    <source>
        <dbReference type="ARBA" id="ARBA00022676"/>
    </source>
</evidence>
<comment type="caution">
    <text evidence="14">The sequence shown here is derived from an EMBL/GenBank/DDBJ whole genome shotgun (WGS) entry which is preliminary data.</text>
</comment>
<evidence type="ECO:0000256" key="6">
    <source>
        <dbReference type="ARBA" id="ARBA00022679"/>
    </source>
</evidence>
<dbReference type="NCBIfam" id="TIGR02193">
    <property type="entry name" value="heptsyl_trn_I"/>
    <property type="match status" value="1"/>
</dbReference>
<evidence type="ECO:0000256" key="7">
    <source>
        <dbReference type="ARBA" id="ARBA00022985"/>
    </source>
</evidence>
<dbReference type="InterPro" id="IPR051199">
    <property type="entry name" value="LPS_LOS_Heptosyltrfase"/>
</dbReference>
<evidence type="ECO:0000256" key="11">
    <source>
        <dbReference type="ARBA" id="ARBA00044190"/>
    </source>
</evidence>
<dbReference type="Gene3D" id="3.40.50.2000">
    <property type="entry name" value="Glycogen Phosphorylase B"/>
    <property type="match status" value="2"/>
</dbReference>
<dbReference type="PANTHER" id="PTHR30160:SF19">
    <property type="entry name" value="LIPOPOLYSACCHARIDE HEPTOSYLTRANSFERASE 1"/>
    <property type="match status" value="1"/>
</dbReference>
<evidence type="ECO:0000313" key="15">
    <source>
        <dbReference type="Proteomes" id="UP000275199"/>
    </source>
</evidence>
<comment type="pathway">
    <text evidence="2">Bacterial outer membrane biogenesis; LPS core biosynthesis.</text>
</comment>
<dbReference type="InterPro" id="IPR011908">
    <property type="entry name" value="LipoPS_heptosylTferase-I"/>
</dbReference>
<evidence type="ECO:0000256" key="3">
    <source>
        <dbReference type="ARBA" id="ARBA00022475"/>
    </source>
</evidence>
<proteinExistence type="inferred from homology"/>
<dbReference type="EMBL" id="RKKU01000001">
    <property type="protein sequence ID" value="ROZ88154.1"/>
    <property type="molecule type" value="Genomic_DNA"/>
</dbReference>
<evidence type="ECO:0000256" key="8">
    <source>
        <dbReference type="ARBA" id="ARBA00023136"/>
    </source>
</evidence>
<evidence type="ECO:0000256" key="13">
    <source>
        <dbReference type="ARBA" id="ARBA00049201"/>
    </source>
</evidence>
<dbReference type="CDD" id="cd03789">
    <property type="entry name" value="GT9_LPS_heptosyltransferase"/>
    <property type="match status" value="1"/>
</dbReference>
<gene>
    <name evidence="14" type="primary">waaC</name>
    <name evidence="14" type="ORF">EF096_00185</name>
</gene>
<reference evidence="14 15" key="1">
    <citation type="submission" date="2018-11" db="EMBL/GenBank/DDBJ databases">
        <authorList>
            <person name="Jang G.I."/>
            <person name="Hwang C.Y."/>
        </authorList>
    </citation>
    <scope>NUCLEOTIDE SEQUENCE [LARGE SCALE GENOMIC DNA]</scope>
    <source>
        <strain evidence="14 15">SSM26</strain>
    </source>
</reference>
<accession>A0ABX9XMG8</accession>
<evidence type="ECO:0000256" key="9">
    <source>
        <dbReference type="ARBA" id="ARBA00043995"/>
    </source>
</evidence>
<comment type="subcellular location">
    <subcellularLocation>
        <location evidence="1">Cell inner membrane</location>
        <topology evidence="1">Peripheral membrane protein</topology>
        <orientation evidence="1">Cytoplasmic side</orientation>
    </subcellularLocation>
</comment>
<evidence type="ECO:0000313" key="14">
    <source>
        <dbReference type="EMBL" id="ROZ88154.1"/>
    </source>
</evidence>
<keyword evidence="8" id="KW-0472">Membrane</keyword>
<keyword evidence="3" id="KW-1003">Cell membrane</keyword>
<dbReference type="InterPro" id="IPR002201">
    <property type="entry name" value="Glyco_trans_9"/>
</dbReference>
<keyword evidence="4" id="KW-0997">Cell inner membrane</keyword>
<keyword evidence="15" id="KW-1185">Reference proteome</keyword>
<dbReference type="Proteomes" id="UP000275199">
    <property type="component" value="Unassembled WGS sequence"/>
</dbReference>
<evidence type="ECO:0000256" key="4">
    <source>
        <dbReference type="ARBA" id="ARBA00022519"/>
    </source>
</evidence>